<comment type="caution">
    <text evidence="1">The sequence shown here is derived from an EMBL/GenBank/DDBJ whole genome shotgun (WGS) entry which is preliminary data.</text>
</comment>
<keyword evidence="2" id="KW-1185">Reference proteome</keyword>
<protein>
    <submittedName>
        <fullName evidence="1">Uncharacterized protein</fullName>
    </submittedName>
</protein>
<name>A0A3A4K644_9NOCA</name>
<gene>
    <name evidence="1" type="ORF">D5S18_18570</name>
</gene>
<dbReference type="OrthoDB" id="4751040at2"/>
<evidence type="ECO:0000313" key="1">
    <source>
        <dbReference type="EMBL" id="RJO74158.1"/>
    </source>
</evidence>
<dbReference type="AlphaFoldDB" id="A0A3A4K644"/>
<dbReference type="Proteomes" id="UP000266677">
    <property type="component" value="Unassembled WGS sequence"/>
</dbReference>
<organism evidence="1 2">
    <name type="scientific">Nocardia panacis</name>
    <dbReference type="NCBI Taxonomy" id="2340916"/>
    <lineage>
        <taxon>Bacteria</taxon>
        <taxon>Bacillati</taxon>
        <taxon>Actinomycetota</taxon>
        <taxon>Actinomycetes</taxon>
        <taxon>Mycobacteriales</taxon>
        <taxon>Nocardiaceae</taxon>
        <taxon>Nocardia</taxon>
    </lineage>
</organism>
<accession>A0A3A4K644</accession>
<sequence length="87" mass="9261">MVGGQEATPGDAKATARLRTYWTNGEGAGKIGWGSPGDFDRCVVQLGKYVSDPDGLCAEYHHEALGIWPATHAALDRAGHGDIKPKR</sequence>
<dbReference type="RefSeq" id="WP_120042324.1">
    <property type="nucleotide sequence ID" value="NZ_QZFU01000020.1"/>
</dbReference>
<evidence type="ECO:0000313" key="2">
    <source>
        <dbReference type="Proteomes" id="UP000266677"/>
    </source>
</evidence>
<reference evidence="1 2" key="1">
    <citation type="submission" date="2018-09" db="EMBL/GenBank/DDBJ databases">
        <title>YIM PH21274 draft genome.</title>
        <authorList>
            <person name="Miao C."/>
        </authorList>
    </citation>
    <scope>NUCLEOTIDE SEQUENCE [LARGE SCALE GENOMIC DNA]</scope>
    <source>
        <strain evidence="1 2">YIM PH 21724</strain>
    </source>
</reference>
<proteinExistence type="predicted"/>
<dbReference type="EMBL" id="QZFU01000020">
    <property type="protein sequence ID" value="RJO74158.1"/>
    <property type="molecule type" value="Genomic_DNA"/>
</dbReference>